<sequence>MVGSSLLISPMPEVTSEAHSATFPAGPVPSSEDLRQAGKRKVETDSREETCRTLVPLPVERINIGFHRDELDPAVLEKLSAPAAIAAASIHKYWTPTFGKATDSTELLKLAEMYTSQSHVLNCELDKVLTMKVDELRFTVGGDEDVDALRAKNKDLQEQLVFPKDARARAIYDVTKAKRILSVCVQAQKKAKSQLRSCQNMIHAKDKELTEALSELSRAQDLLAYLGISGYADPKSPTGT</sequence>
<feature type="compositionally biased region" description="Basic and acidic residues" evidence="1">
    <location>
        <begin position="32"/>
        <end position="47"/>
    </location>
</feature>
<dbReference type="AlphaFoldDB" id="A0ABD1VM86"/>
<reference evidence="3" key="1">
    <citation type="submission" date="2024-07" db="EMBL/GenBank/DDBJ databases">
        <title>Two chromosome-level genome assemblies of Korean endemic species Abeliophyllum distichum and Forsythia ovata (Oleaceae).</title>
        <authorList>
            <person name="Jang H."/>
        </authorList>
    </citation>
    <scope>NUCLEOTIDE SEQUENCE [LARGE SCALE GENOMIC DNA]</scope>
</reference>
<dbReference type="EMBL" id="JBFOLJ010000005">
    <property type="protein sequence ID" value="KAL2538466.1"/>
    <property type="molecule type" value="Genomic_DNA"/>
</dbReference>
<protein>
    <submittedName>
        <fullName evidence="2">Uncharacterized protein</fullName>
    </submittedName>
</protein>
<evidence type="ECO:0000313" key="3">
    <source>
        <dbReference type="Proteomes" id="UP001604277"/>
    </source>
</evidence>
<organism evidence="2 3">
    <name type="scientific">Forsythia ovata</name>
    <dbReference type="NCBI Taxonomy" id="205694"/>
    <lineage>
        <taxon>Eukaryota</taxon>
        <taxon>Viridiplantae</taxon>
        <taxon>Streptophyta</taxon>
        <taxon>Embryophyta</taxon>
        <taxon>Tracheophyta</taxon>
        <taxon>Spermatophyta</taxon>
        <taxon>Magnoliopsida</taxon>
        <taxon>eudicotyledons</taxon>
        <taxon>Gunneridae</taxon>
        <taxon>Pentapetalae</taxon>
        <taxon>asterids</taxon>
        <taxon>lamiids</taxon>
        <taxon>Lamiales</taxon>
        <taxon>Oleaceae</taxon>
        <taxon>Forsythieae</taxon>
        <taxon>Forsythia</taxon>
    </lineage>
</organism>
<name>A0ABD1VM86_9LAMI</name>
<comment type="caution">
    <text evidence="2">The sequence shown here is derived from an EMBL/GenBank/DDBJ whole genome shotgun (WGS) entry which is preliminary data.</text>
</comment>
<accession>A0ABD1VM86</accession>
<dbReference type="Proteomes" id="UP001604277">
    <property type="component" value="Unassembled WGS sequence"/>
</dbReference>
<proteinExistence type="predicted"/>
<feature type="region of interest" description="Disordered" evidence="1">
    <location>
        <begin position="17"/>
        <end position="47"/>
    </location>
</feature>
<gene>
    <name evidence="2" type="ORF">Fot_19857</name>
</gene>
<evidence type="ECO:0000256" key="1">
    <source>
        <dbReference type="SAM" id="MobiDB-lite"/>
    </source>
</evidence>
<evidence type="ECO:0000313" key="2">
    <source>
        <dbReference type="EMBL" id="KAL2538466.1"/>
    </source>
</evidence>
<keyword evidence="3" id="KW-1185">Reference proteome</keyword>